<comment type="catalytic activity">
    <reaction evidence="12">
        <text>[(1-&gt;4)-alpha-D-galacturonosyl methyl ester](n) + n H2O = [(1-&gt;4)-alpha-D-galacturonosyl](n) + n methanol + n H(+)</text>
        <dbReference type="Rhea" id="RHEA:22380"/>
        <dbReference type="Rhea" id="RHEA-COMP:14570"/>
        <dbReference type="Rhea" id="RHEA-COMP:14573"/>
        <dbReference type="ChEBI" id="CHEBI:15377"/>
        <dbReference type="ChEBI" id="CHEBI:15378"/>
        <dbReference type="ChEBI" id="CHEBI:17790"/>
        <dbReference type="ChEBI" id="CHEBI:140522"/>
        <dbReference type="ChEBI" id="CHEBI:140523"/>
        <dbReference type="EC" id="3.1.1.11"/>
    </reaction>
</comment>
<organism evidence="18 19">
    <name type="scientific">Genlisea aurea</name>
    <dbReference type="NCBI Taxonomy" id="192259"/>
    <lineage>
        <taxon>Eukaryota</taxon>
        <taxon>Viridiplantae</taxon>
        <taxon>Streptophyta</taxon>
        <taxon>Embryophyta</taxon>
        <taxon>Tracheophyta</taxon>
        <taxon>Spermatophyta</taxon>
        <taxon>Magnoliopsida</taxon>
        <taxon>eudicotyledons</taxon>
        <taxon>Gunneridae</taxon>
        <taxon>Pentapetalae</taxon>
        <taxon>asterids</taxon>
        <taxon>lamiids</taxon>
        <taxon>Lamiales</taxon>
        <taxon>Lentibulariaceae</taxon>
        <taxon>Genlisea</taxon>
    </lineage>
</organism>
<dbReference type="Gene3D" id="1.20.140.40">
    <property type="entry name" value="Invertase/pectin methylesterase inhibitor family protein"/>
    <property type="match status" value="1"/>
</dbReference>
<evidence type="ECO:0000256" key="1">
    <source>
        <dbReference type="ARBA" id="ARBA00004191"/>
    </source>
</evidence>
<evidence type="ECO:0000256" key="3">
    <source>
        <dbReference type="ARBA" id="ARBA00005184"/>
    </source>
</evidence>
<accession>S8CQB5</accession>
<dbReference type="InterPro" id="IPR000070">
    <property type="entry name" value="Pectinesterase_cat"/>
</dbReference>
<evidence type="ECO:0000256" key="10">
    <source>
        <dbReference type="ARBA" id="ARBA00023316"/>
    </source>
</evidence>
<keyword evidence="9" id="KW-0063">Aspartyl esterase</keyword>
<dbReference type="Proteomes" id="UP000015453">
    <property type="component" value="Unassembled WGS sequence"/>
</dbReference>
<evidence type="ECO:0000256" key="13">
    <source>
        <dbReference type="ARBA" id="ARBA00051067"/>
    </source>
</evidence>
<comment type="similarity">
    <text evidence="4">In the N-terminal section; belongs to the PMEI family.</text>
</comment>
<dbReference type="GO" id="GO:0045490">
    <property type="term" value="P:pectin catabolic process"/>
    <property type="evidence" value="ECO:0007669"/>
    <property type="project" value="UniProtKB-UniPathway"/>
</dbReference>
<evidence type="ECO:0000313" key="18">
    <source>
        <dbReference type="EMBL" id="EPS67066.1"/>
    </source>
</evidence>
<dbReference type="SUPFAM" id="SSF51126">
    <property type="entry name" value="Pectin lyase-like"/>
    <property type="match status" value="1"/>
</dbReference>
<dbReference type="SMART" id="SM00856">
    <property type="entry name" value="PMEI"/>
    <property type="match status" value="2"/>
</dbReference>
<dbReference type="GO" id="GO:0042545">
    <property type="term" value="P:cell wall modification"/>
    <property type="evidence" value="ECO:0007669"/>
    <property type="project" value="InterPro"/>
</dbReference>
<evidence type="ECO:0000256" key="6">
    <source>
        <dbReference type="ARBA" id="ARBA00022512"/>
    </source>
</evidence>
<evidence type="ECO:0000256" key="14">
    <source>
        <dbReference type="ARBA" id="ARBA00058358"/>
    </source>
</evidence>
<dbReference type="Gene3D" id="3.40.50.1820">
    <property type="entry name" value="alpha/beta hydrolase"/>
    <property type="match status" value="1"/>
</dbReference>
<evidence type="ECO:0000256" key="8">
    <source>
        <dbReference type="ARBA" id="ARBA00022801"/>
    </source>
</evidence>
<dbReference type="PRINTS" id="PR00412">
    <property type="entry name" value="EPOXHYDRLASE"/>
</dbReference>
<keyword evidence="10" id="KW-0961">Cell wall biogenesis/degradation</keyword>
<comment type="caution">
    <text evidence="18">The sequence shown here is derived from an EMBL/GenBank/DDBJ whole genome shotgun (WGS) entry which is preliminary data.</text>
</comment>
<evidence type="ECO:0000313" key="19">
    <source>
        <dbReference type="Proteomes" id="UP000015453"/>
    </source>
</evidence>
<comment type="function">
    <text evidence="14">Epoxide hydrolase involved in the biosynthesis of cucurbitacin and mogroside tetracyclic triterpene natural products (e.g. siamenoside I and mogrosides IV, V and VI). Cucurbitacins have cytotoxic properties and exhibit deterrent taste as a defense barrier against herbivores. Mogrosides are nonsugar highly oxygenated compounds used as high-intensity zero-calorie sweeteners; they also possess pharmacological properties such as regulating immunity, lowering blood sugar and lipid levels, protecting the liver, and acting as antioxidants and antitumor agents. Catalyzes the hydrolysis of aromatic epoxide-containing substrates, such as the conversion of 24,25-epoxycucurbitadienol to 24,25-dihydroxycucurbitadienol.</text>
</comment>
<dbReference type="EMBL" id="AUSU01003317">
    <property type="protein sequence ID" value="EPS67066.1"/>
    <property type="molecule type" value="Genomic_DNA"/>
</dbReference>
<dbReference type="GO" id="GO:0004301">
    <property type="term" value="F:epoxide hydrolase activity"/>
    <property type="evidence" value="ECO:0007669"/>
    <property type="project" value="UniProtKB-EC"/>
</dbReference>
<dbReference type="AlphaFoldDB" id="S8CQB5"/>
<dbReference type="UniPathway" id="UPA00545">
    <property type="reaction ID" value="UER00823"/>
</dbReference>
<dbReference type="InterPro" id="IPR035513">
    <property type="entry name" value="Invertase/methylesterase_inhib"/>
</dbReference>
<sequence length="955" mass="105764">MESIRHAMIPTNGINLHVAEVGEGPAVLFLHGFPELWYSWRHQMLFLSSRGYRAIAPDLRGYGDSDAPPSAAEYTAFHIVGDLIGLLDALGLDRVLLVAHDWGAVIAWYLCLMRPDRIKALVNTSVVYSPRNPTIKPIESMRKSLGDDYYICQFQEPGVAEREFAAMGAATLLKKLYTLRQAKPPRHPKGVGFGPPPEKPIVLPPWLSEEDIKYYADKFDQKGFTGGLNYYRAVDLTWELTAPFTGLQIKVPAKFIVGDLDATYNTPGVKEYIHGGGFKKQVPFLEEVVILEGVGHFLIEEKPDELSHHIYDFIRRSLNNLSRYVEDHAVNVTTDIQKAAAIPNLTPMFQAALTDCLDQYTPLGDLIEDAINSVLANAYTDAKTFIDGVISNIDVCDTKLAFSSKKTGQDVQLASNLNEYNNFLKALLSAANNNSTDSGTNSDYVHLAESACDGALYDDLCVSTVVTKLRRNTTLPEMIAATVDVAMAEVMSASSNFRNLRRKLKKAELLDVRALDDCLELLSSTAEELSEVLEMTTAPASPVKHYDDLKTLLSGSMTNQYTCLDGLAYGNTRRRLIEARTRRISHHLSNALALVGKLKRKSRPSDELLEFAKLSSRTEFPNWMSRSDRRFLQSAANSTNYNLIVAQDGTGNFSTINDAINASPNNSRTRFVIYIKAGAYYEYVQVPSNKIMISFVGDGIGKTLIKGNRSVVDGWTTYQSATVAVAGQGFIATGITIENYAGPEKHQAVALRCGADMSAFYQCSFVGYQDTLYVFSLRQFYRECDIYGTVDFVFGNAAVVFQNSNLYARRPLAVQQNIFTAQGRDDPNQNTGISILNCKVAAGSDLLPVISQFHTYLGRPWKAYSRTVYLLSNMESVVDPAGWLEWNGTFGLSTLYYGEYSNRGPGSNTTGRVNWPGYRVINSSTEAGLFAVDNFIQGSQWLPLTGLPFYLSLTA</sequence>
<dbReference type="InterPro" id="IPR033131">
    <property type="entry name" value="Pectinesterase_Asp_AS"/>
</dbReference>
<dbReference type="InterPro" id="IPR011050">
    <property type="entry name" value="Pectin_lyase_fold/virulence"/>
</dbReference>
<dbReference type="GO" id="GO:0030599">
    <property type="term" value="F:pectinesterase activity"/>
    <property type="evidence" value="ECO:0007669"/>
    <property type="project" value="UniProtKB-EC"/>
</dbReference>
<comment type="similarity">
    <text evidence="11">Belongs to the AB hydrolase superfamily. Epoxide hydrolase family.</text>
</comment>
<dbReference type="NCBIfam" id="TIGR01614">
    <property type="entry name" value="PME_inhib"/>
    <property type="match status" value="1"/>
</dbReference>
<dbReference type="CDD" id="cd15798">
    <property type="entry name" value="PMEI-like_3"/>
    <property type="match status" value="1"/>
</dbReference>
<comment type="subcellular location">
    <subcellularLocation>
        <location evidence="1">Secreted</location>
        <location evidence="1">Cell wall</location>
    </subcellularLocation>
</comment>
<evidence type="ECO:0000256" key="2">
    <source>
        <dbReference type="ARBA" id="ARBA00004721"/>
    </source>
</evidence>
<dbReference type="Pfam" id="PF00561">
    <property type="entry name" value="Abhydrolase_1"/>
    <property type="match status" value="1"/>
</dbReference>
<dbReference type="FunFam" id="2.160.20.10:FF:000001">
    <property type="entry name" value="Pectinesterase"/>
    <property type="match status" value="1"/>
</dbReference>
<dbReference type="Pfam" id="PF04043">
    <property type="entry name" value="PMEI"/>
    <property type="match status" value="1"/>
</dbReference>
<evidence type="ECO:0000256" key="4">
    <source>
        <dbReference type="ARBA" id="ARBA00006027"/>
    </source>
</evidence>
<dbReference type="InterPro" id="IPR012334">
    <property type="entry name" value="Pectin_lyas_fold"/>
</dbReference>
<comment type="similarity">
    <text evidence="5">In the C-terminal section; belongs to the pectinesterase family.</text>
</comment>
<dbReference type="Pfam" id="PF01095">
    <property type="entry name" value="Pectinesterase"/>
    <property type="match status" value="1"/>
</dbReference>
<dbReference type="InterPro" id="IPR000639">
    <property type="entry name" value="Epox_hydrolase-like"/>
</dbReference>
<reference evidence="18 19" key="1">
    <citation type="journal article" date="2013" name="BMC Genomics">
        <title>The miniature genome of a carnivorous plant Genlisea aurea contains a low number of genes and short non-coding sequences.</title>
        <authorList>
            <person name="Leushkin E.V."/>
            <person name="Sutormin R.A."/>
            <person name="Nabieva E.R."/>
            <person name="Penin A.A."/>
            <person name="Kondrashov A.S."/>
            <person name="Logacheva M.D."/>
        </authorList>
    </citation>
    <scope>NUCLEOTIDE SEQUENCE [LARGE SCALE GENOMIC DNA]</scope>
</reference>
<evidence type="ECO:0000256" key="12">
    <source>
        <dbReference type="ARBA" id="ARBA00047928"/>
    </source>
</evidence>
<dbReference type="SUPFAM" id="SSF101148">
    <property type="entry name" value="Plant invertase/pectin methylesterase inhibitor"/>
    <property type="match status" value="2"/>
</dbReference>
<name>S8CQB5_9LAMI</name>
<keyword evidence="6" id="KW-0134">Cell wall</keyword>
<proteinExistence type="inferred from homology"/>
<evidence type="ECO:0000256" key="11">
    <source>
        <dbReference type="ARBA" id="ARBA00038334"/>
    </source>
</evidence>
<dbReference type="FunFam" id="3.40.50.1820:FF:000161">
    <property type="entry name" value="Epoxide hydrolase"/>
    <property type="match status" value="1"/>
</dbReference>
<gene>
    <name evidence="18" type="ORF">M569_07707</name>
</gene>
<keyword evidence="19" id="KW-1185">Reference proteome</keyword>
<evidence type="ECO:0000259" key="17">
    <source>
        <dbReference type="SMART" id="SM00856"/>
    </source>
</evidence>
<protein>
    <submittedName>
        <fullName evidence="18">Pectinesterase</fullName>
    </submittedName>
</protein>
<comment type="pathway">
    <text evidence="3">Glycan metabolism; pectin degradation; 2-dehydro-3-deoxy-D-gluconate from pectin: step 1/5.</text>
</comment>
<dbReference type="InterPro" id="IPR029058">
    <property type="entry name" value="AB_hydrolase_fold"/>
</dbReference>
<keyword evidence="7" id="KW-0964">Secreted</keyword>
<dbReference type="InterPro" id="IPR006501">
    <property type="entry name" value="Pectinesterase_inhib_dom"/>
</dbReference>
<dbReference type="InterPro" id="IPR000073">
    <property type="entry name" value="AB_hydrolase_1"/>
</dbReference>
<comment type="catalytic activity">
    <reaction evidence="13">
        <text>an epoxide + H2O = an ethanediol</text>
        <dbReference type="Rhea" id="RHEA:19037"/>
        <dbReference type="ChEBI" id="CHEBI:15377"/>
        <dbReference type="ChEBI" id="CHEBI:32955"/>
        <dbReference type="ChEBI" id="CHEBI:140594"/>
        <dbReference type="EC" id="3.3.2.10"/>
    </reaction>
    <physiologicalReaction direction="left-to-right" evidence="13">
        <dbReference type="Rhea" id="RHEA:19038"/>
    </physiologicalReaction>
</comment>
<dbReference type="GO" id="GO:0004857">
    <property type="term" value="F:enzyme inhibitor activity"/>
    <property type="evidence" value="ECO:0007669"/>
    <property type="project" value="InterPro"/>
</dbReference>
<dbReference type="CDD" id="cd14859">
    <property type="entry name" value="PMEI_like"/>
    <property type="match status" value="1"/>
</dbReference>
<dbReference type="Gene3D" id="2.160.20.10">
    <property type="entry name" value="Single-stranded right-handed beta-helix, Pectin lyase-like"/>
    <property type="match status" value="1"/>
</dbReference>
<feature type="domain" description="Pectinesterase inhibitor" evidence="17">
    <location>
        <begin position="440"/>
        <end position="594"/>
    </location>
</feature>
<dbReference type="PROSITE" id="PS00503">
    <property type="entry name" value="PECTINESTERASE_2"/>
    <property type="match status" value="1"/>
</dbReference>
<keyword evidence="8" id="KW-0378">Hydrolase</keyword>
<evidence type="ECO:0000256" key="16">
    <source>
        <dbReference type="PROSITE-ProRule" id="PRU10040"/>
    </source>
</evidence>
<dbReference type="OrthoDB" id="2019149at2759"/>
<evidence type="ECO:0000256" key="15">
    <source>
        <dbReference type="ARBA" id="ARBA00093212"/>
    </source>
</evidence>
<evidence type="ECO:0000256" key="7">
    <source>
        <dbReference type="ARBA" id="ARBA00022525"/>
    </source>
</evidence>
<evidence type="ECO:0000256" key="9">
    <source>
        <dbReference type="ARBA" id="ARBA00023085"/>
    </source>
</evidence>
<dbReference type="PANTHER" id="PTHR31707">
    <property type="entry name" value="PECTINESTERASE"/>
    <property type="match status" value="1"/>
</dbReference>
<feature type="domain" description="Pectinesterase inhibitor" evidence="17">
    <location>
        <begin position="302"/>
        <end position="430"/>
    </location>
</feature>
<comment type="pathway">
    <text evidence="2">Secondary metabolite biosynthesis; terpenoid biosynthesis.</text>
</comment>
<dbReference type="SUPFAM" id="SSF53474">
    <property type="entry name" value="alpha/beta-Hydrolases"/>
    <property type="match status" value="1"/>
</dbReference>
<evidence type="ECO:0000256" key="5">
    <source>
        <dbReference type="ARBA" id="ARBA00007786"/>
    </source>
</evidence>
<feature type="active site" evidence="16">
    <location>
        <position position="791"/>
    </location>
</feature>
<comment type="catalytic activity">
    <reaction evidence="15">
        <text>(24S)-24,25-epoxycucurbitadienol + H2O = (24R)-24,25-dihydroxycucurbitadienol</text>
        <dbReference type="Rhea" id="RHEA:81855"/>
        <dbReference type="ChEBI" id="CHEBI:15377"/>
        <dbReference type="ChEBI" id="CHEBI:229949"/>
        <dbReference type="ChEBI" id="CHEBI:229950"/>
    </reaction>
    <physiologicalReaction direction="left-to-right" evidence="15">
        <dbReference type="Rhea" id="RHEA:81856"/>
    </physiologicalReaction>
</comment>